<reference evidence="4 5" key="1">
    <citation type="submission" date="2021-03" db="EMBL/GenBank/DDBJ databases">
        <title>Whole genome sequence of Metabacillus bambusae BG109.</title>
        <authorList>
            <person name="Jeong J.W."/>
        </authorList>
    </citation>
    <scope>NUCLEOTIDE SEQUENCE [LARGE SCALE GENOMIC DNA]</scope>
    <source>
        <strain evidence="4 5">BG109</strain>
    </source>
</reference>
<evidence type="ECO:0000259" key="3">
    <source>
        <dbReference type="Pfam" id="PF00884"/>
    </source>
</evidence>
<dbReference type="PANTHER" id="PTHR45953:SF1">
    <property type="entry name" value="IDURONATE 2-SULFATASE"/>
    <property type="match status" value="1"/>
</dbReference>
<dbReference type="EMBL" id="JAGDEL010000020">
    <property type="protein sequence ID" value="MBO1514125.1"/>
    <property type="molecule type" value="Genomic_DNA"/>
</dbReference>
<feature type="domain" description="Sulfatase N-terminal" evidence="3">
    <location>
        <begin position="4"/>
        <end position="329"/>
    </location>
</feature>
<dbReference type="PANTHER" id="PTHR45953">
    <property type="entry name" value="IDURONATE 2-SULFATASE"/>
    <property type="match status" value="1"/>
</dbReference>
<name>A0ABS3N763_9BACI</name>
<keyword evidence="5" id="KW-1185">Reference proteome</keyword>
<protein>
    <submittedName>
        <fullName evidence="4">Sulfatase</fullName>
    </submittedName>
</protein>
<evidence type="ECO:0000313" key="5">
    <source>
        <dbReference type="Proteomes" id="UP000663981"/>
    </source>
</evidence>
<organism evidence="4 5">
    <name type="scientific">Metabacillus bambusae</name>
    <dbReference type="NCBI Taxonomy" id="2795218"/>
    <lineage>
        <taxon>Bacteria</taxon>
        <taxon>Bacillati</taxon>
        <taxon>Bacillota</taxon>
        <taxon>Bacilli</taxon>
        <taxon>Bacillales</taxon>
        <taxon>Bacillaceae</taxon>
        <taxon>Metabacillus</taxon>
    </lineage>
</organism>
<sequence>MKTIMLMFDSLNRHMLPPYGCDWVHAPNFERLAERTVTFAKCFAGSLPCMPARRELHTGRYNFLHRSWGPLEPFDDSMPQILKNNGVYSHLVTDHYHYWEDNSATYHTKFNSWESVRGQEGDAWKGQVRDPEIPETLNNRNPERCRQDWINRKYMNTEENHPMTNTIGLGLNFIETNHKEDNWLLQMECFSPHEPFFSPQKYKDLYPHDYDGPHFDWPGYKRVDEPEEMVNHIRYEYAAVVSMCDHNLGKVLDLMDELNLWEDTMLIVNTDHGFLLGEHGWWAKNIMPQYNEIAQIPLFIWDPRSGKKGVTNECLVQTIDIAPTILEFFQLEAPENMIGKPLKDTIANNLEIRKAALFGIHGGHINCTDGHYVYMRAPVQESENLLYNYTLMPSFGFNFTPIELLKEIELVEPFNFTKGCSLLKIKGFSFIDKGKESFAHLLFDIDNDPDQANPLINPEIENKMQQQLIYLMNEHDTPIEQYERLGLVRN</sequence>
<dbReference type="InterPro" id="IPR017850">
    <property type="entry name" value="Alkaline_phosphatase_core_sf"/>
</dbReference>
<dbReference type="InterPro" id="IPR000917">
    <property type="entry name" value="Sulfatase_N"/>
</dbReference>
<dbReference type="Pfam" id="PF00884">
    <property type="entry name" value="Sulfatase"/>
    <property type="match status" value="1"/>
</dbReference>
<gene>
    <name evidence="4" type="ORF">I7822_21105</name>
</gene>
<dbReference type="SUPFAM" id="SSF53649">
    <property type="entry name" value="Alkaline phosphatase-like"/>
    <property type="match status" value="1"/>
</dbReference>
<keyword evidence="2" id="KW-0378">Hydrolase</keyword>
<accession>A0ABS3N763</accession>
<dbReference type="Proteomes" id="UP000663981">
    <property type="component" value="Unassembled WGS sequence"/>
</dbReference>
<evidence type="ECO:0000256" key="2">
    <source>
        <dbReference type="ARBA" id="ARBA00022801"/>
    </source>
</evidence>
<keyword evidence="1" id="KW-0479">Metal-binding</keyword>
<dbReference type="Gene3D" id="3.40.720.10">
    <property type="entry name" value="Alkaline Phosphatase, subunit A"/>
    <property type="match status" value="1"/>
</dbReference>
<comment type="caution">
    <text evidence="4">The sequence shown here is derived from an EMBL/GenBank/DDBJ whole genome shotgun (WGS) entry which is preliminary data.</text>
</comment>
<proteinExistence type="predicted"/>
<dbReference type="RefSeq" id="WP_207981053.1">
    <property type="nucleotide sequence ID" value="NZ_JAGDEL010000020.1"/>
</dbReference>
<dbReference type="CDD" id="cd16148">
    <property type="entry name" value="sulfatase_like"/>
    <property type="match status" value="1"/>
</dbReference>
<evidence type="ECO:0000256" key="1">
    <source>
        <dbReference type="ARBA" id="ARBA00022723"/>
    </source>
</evidence>
<evidence type="ECO:0000313" key="4">
    <source>
        <dbReference type="EMBL" id="MBO1514125.1"/>
    </source>
</evidence>